<sequence>MVIPAAEATPQVPSLELFSLKGKNALVTGGSRGIGAAIAIALADAGAPVTIAQRDTSNTQTVDAIRAKCAKAQALACELGDVEAAKGIFQRALDVNDGKIDILVNCGGVLKRNPSLSATEEEWNTVFDVNVKSLFFICQAAGRHMVPRRSGKIINVASINSFVGGENHAPYSASKGAVSQLTKALSNEWAKHNVQVNALAPGYVATDMNVTIRPNEEETTAAIDGLPAGRWGRPADYAGPAVFLASNASQYVSGEVLVVDGGLLAK</sequence>
<evidence type="ECO:0000313" key="4">
    <source>
        <dbReference type="EMBL" id="KAF4454042.1"/>
    </source>
</evidence>
<dbReference type="Proteomes" id="UP000554235">
    <property type="component" value="Unassembled WGS sequence"/>
</dbReference>
<dbReference type="FunFam" id="3.40.50.720:FF:000084">
    <property type="entry name" value="Short-chain dehydrogenase reductase"/>
    <property type="match status" value="1"/>
</dbReference>
<dbReference type="PANTHER" id="PTHR42760:SF5">
    <property type="entry name" value="2-DEHYDRO-3-DEOXY-D-GLUCONATE 5-DEHYDROGENASE"/>
    <property type="match status" value="1"/>
</dbReference>
<evidence type="ECO:0000313" key="5">
    <source>
        <dbReference type="Proteomes" id="UP000554235"/>
    </source>
</evidence>
<dbReference type="AlphaFoldDB" id="A0A8H4KMV8"/>
<organism evidence="4 5">
    <name type="scientific">Fusarium albosuccineum</name>
    <dbReference type="NCBI Taxonomy" id="1237068"/>
    <lineage>
        <taxon>Eukaryota</taxon>
        <taxon>Fungi</taxon>
        <taxon>Dikarya</taxon>
        <taxon>Ascomycota</taxon>
        <taxon>Pezizomycotina</taxon>
        <taxon>Sordariomycetes</taxon>
        <taxon>Hypocreomycetidae</taxon>
        <taxon>Hypocreales</taxon>
        <taxon>Nectriaceae</taxon>
        <taxon>Fusarium</taxon>
        <taxon>Fusarium decemcellulare species complex</taxon>
    </lineage>
</organism>
<dbReference type="InterPro" id="IPR036291">
    <property type="entry name" value="NAD(P)-bd_dom_sf"/>
</dbReference>
<dbReference type="PRINTS" id="PR00080">
    <property type="entry name" value="SDRFAMILY"/>
</dbReference>
<dbReference type="SUPFAM" id="SSF51735">
    <property type="entry name" value="NAD(P)-binding Rossmann-fold domains"/>
    <property type="match status" value="1"/>
</dbReference>
<dbReference type="InterPro" id="IPR020904">
    <property type="entry name" value="Sc_DH/Rdtase_CS"/>
</dbReference>
<dbReference type="OrthoDB" id="294295at2759"/>
<evidence type="ECO:0000256" key="3">
    <source>
        <dbReference type="ARBA" id="ARBA00023002"/>
    </source>
</evidence>
<dbReference type="Pfam" id="PF13561">
    <property type="entry name" value="adh_short_C2"/>
    <property type="match status" value="1"/>
</dbReference>
<comment type="caution">
    <text evidence="4">The sequence shown here is derived from an EMBL/GenBank/DDBJ whole genome shotgun (WGS) entry which is preliminary data.</text>
</comment>
<dbReference type="Gene3D" id="3.40.50.720">
    <property type="entry name" value="NAD(P)-binding Rossmann-like Domain"/>
    <property type="match status" value="1"/>
</dbReference>
<dbReference type="EMBL" id="JAADYS010002838">
    <property type="protein sequence ID" value="KAF4454042.1"/>
    <property type="molecule type" value="Genomic_DNA"/>
</dbReference>
<keyword evidence="5" id="KW-1185">Reference proteome</keyword>
<accession>A0A8H4KMV8</accession>
<dbReference type="InterPro" id="IPR002347">
    <property type="entry name" value="SDR_fam"/>
</dbReference>
<name>A0A8H4KMV8_9HYPO</name>
<reference evidence="4 5" key="1">
    <citation type="submission" date="2020-01" db="EMBL/GenBank/DDBJ databases">
        <title>Identification and distribution of gene clusters putatively required for synthesis of sphingolipid metabolism inhibitors in phylogenetically diverse species of the filamentous fungus Fusarium.</title>
        <authorList>
            <person name="Kim H.-S."/>
            <person name="Busman M."/>
            <person name="Brown D.W."/>
            <person name="Divon H."/>
            <person name="Uhlig S."/>
            <person name="Proctor R.H."/>
        </authorList>
    </citation>
    <scope>NUCLEOTIDE SEQUENCE [LARGE SCALE GENOMIC DNA]</scope>
    <source>
        <strain evidence="4 5">NRRL 20459</strain>
    </source>
</reference>
<evidence type="ECO:0000256" key="1">
    <source>
        <dbReference type="ARBA" id="ARBA00006484"/>
    </source>
</evidence>
<evidence type="ECO:0000256" key="2">
    <source>
        <dbReference type="ARBA" id="ARBA00022857"/>
    </source>
</evidence>
<dbReference type="PRINTS" id="PR00081">
    <property type="entry name" value="GDHRDH"/>
</dbReference>
<proteinExistence type="inferred from homology"/>
<gene>
    <name evidence="4" type="ORF">FALBO_15898</name>
</gene>
<keyword evidence="3" id="KW-0560">Oxidoreductase</keyword>
<protein>
    <submittedName>
        <fullName evidence="4">NAD P-binding</fullName>
    </submittedName>
</protein>
<dbReference type="PROSITE" id="PS00061">
    <property type="entry name" value="ADH_SHORT"/>
    <property type="match status" value="1"/>
</dbReference>
<keyword evidence="2" id="KW-0521">NADP</keyword>
<dbReference type="PANTHER" id="PTHR42760">
    <property type="entry name" value="SHORT-CHAIN DEHYDROGENASES/REDUCTASES FAMILY MEMBER"/>
    <property type="match status" value="1"/>
</dbReference>
<dbReference type="GO" id="GO:0016616">
    <property type="term" value="F:oxidoreductase activity, acting on the CH-OH group of donors, NAD or NADP as acceptor"/>
    <property type="evidence" value="ECO:0007669"/>
    <property type="project" value="TreeGrafter"/>
</dbReference>
<comment type="similarity">
    <text evidence="1">Belongs to the short-chain dehydrogenases/reductases (SDR) family.</text>
</comment>